<dbReference type="InterPro" id="IPR003738">
    <property type="entry name" value="SRAP"/>
</dbReference>
<keyword evidence="3" id="KW-0227">DNA damage</keyword>
<dbReference type="InterPro" id="IPR036590">
    <property type="entry name" value="SRAP-like"/>
</dbReference>
<dbReference type="RefSeq" id="WP_251832330.1">
    <property type="nucleotide sequence ID" value="NZ_JACSPS010000001.1"/>
</dbReference>
<keyword evidence="7" id="KW-0456">Lyase</keyword>
<dbReference type="Proteomes" id="UP000626242">
    <property type="component" value="Unassembled WGS sequence"/>
</dbReference>
<dbReference type="PANTHER" id="PTHR13604">
    <property type="entry name" value="DC12-RELATED"/>
    <property type="match status" value="1"/>
</dbReference>
<dbReference type="EMBL" id="JACSPS010000001">
    <property type="protein sequence ID" value="MBD8017119.1"/>
    <property type="molecule type" value="Genomic_DNA"/>
</dbReference>
<evidence type="ECO:0000313" key="10">
    <source>
        <dbReference type="Proteomes" id="UP000626242"/>
    </source>
</evidence>
<dbReference type="EC" id="3.4.-.-" evidence="8"/>
<dbReference type="Pfam" id="PF02586">
    <property type="entry name" value="SRAP"/>
    <property type="match status" value="1"/>
</dbReference>
<evidence type="ECO:0000256" key="4">
    <source>
        <dbReference type="ARBA" id="ARBA00022801"/>
    </source>
</evidence>
<dbReference type="SUPFAM" id="SSF143081">
    <property type="entry name" value="BB1717-like"/>
    <property type="match status" value="1"/>
</dbReference>
<keyword evidence="10" id="KW-1185">Reference proteome</keyword>
<keyword evidence="4 8" id="KW-0378">Hydrolase</keyword>
<dbReference type="PANTHER" id="PTHR13604:SF0">
    <property type="entry name" value="ABASIC SITE PROCESSING PROTEIN HMCES"/>
    <property type="match status" value="1"/>
</dbReference>
<proteinExistence type="inferred from homology"/>
<evidence type="ECO:0000256" key="8">
    <source>
        <dbReference type="RuleBase" id="RU364100"/>
    </source>
</evidence>
<organism evidence="9 10">
    <name type="scientific">Kaistella pullorum</name>
    <dbReference type="NCBI Taxonomy" id="2763074"/>
    <lineage>
        <taxon>Bacteria</taxon>
        <taxon>Pseudomonadati</taxon>
        <taxon>Bacteroidota</taxon>
        <taxon>Flavobacteriia</taxon>
        <taxon>Flavobacteriales</taxon>
        <taxon>Weeksellaceae</taxon>
        <taxon>Chryseobacterium group</taxon>
        <taxon>Kaistella</taxon>
    </lineage>
</organism>
<keyword evidence="5" id="KW-0190">Covalent protein-DNA linkage</keyword>
<evidence type="ECO:0000256" key="5">
    <source>
        <dbReference type="ARBA" id="ARBA00023124"/>
    </source>
</evidence>
<accession>A0ABR8WJ90</accession>
<evidence type="ECO:0000313" key="9">
    <source>
        <dbReference type="EMBL" id="MBD8017119.1"/>
    </source>
</evidence>
<comment type="caution">
    <text evidence="9">The sequence shown here is derived from an EMBL/GenBank/DDBJ whole genome shotgun (WGS) entry which is preliminary data.</text>
</comment>
<dbReference type="Gene3D" id="3.90.1680.10">
    <property type="entry name" value="SOS response associated peptidase-like"/>
    <property type="match status" value="1"/>
</dbReference>
<evidence type="ECO:0000256" key="2">
    <source>
        <dbReference type="ARBA" id="ARBA00022670"/>
    </source>
</evidence>
<keyword evidence="6" id="KW-0238">DNA-binding</keyword>
<evidence type="ECO:0000256" key="1">
    <source>
        <dbReference type="ARBA" id="ARBA00008136"/>
    </source>
</evidence>
<gene>
    <name evidence="9" type="ORF">H9628_01420</name>
</gene>
<evidence type="ECO:0000256" key="3">
    <source>
        <dbReference type="ARBA" id="ARBA00022763"/>
    </source>
</evidence>
<reference evidence="9 10" key="1">
    <citation type="submission" date="2020-08" db="EMBL/GenBank/DDBJ databases">
        <title>A Genomic Blueprint of the Chicken Gut Microbiome.</title>
        <authorList>
            <person name="Gilroy R."/>
            <person name="Ravi A."/>
            <person name="Getino M."/>
            <person name="Pursley I."/>
            <person name="Horton D.L."/>
            <person name="Alikhan N.-F."/>
            <person name="Baker D."/>
            <person name="Gharbi K."/>
            <person name="Hall N."/>
            <person name="Watson M."/>
            <person name="Adriaenssens E.M."/>
            <person name="Foster-Nyarko E."/>
            <person name="Jarju S."/>
            <person name="Secka A."/>
            <person name="Antonio M."/>
            <person name="Oren A."/>
            <person name="Chaudhuri R."/>
            <person name="La Ragione R.M."/>
            <person name="Hildebrand F."/>
            <person name="Pallen M.J."/>
        </authorList>
    </citation>
    <scope>NUCLEOTIDE SEQUENCE [LARGE SCALE GENOMIC DNA]</scope>
    <source>
        <strain evidence="9 10">Sa1CVA4</strain>
    </source>
</reference>
<evidence type="ECO:0000256" key="6">
    <source>
        <dbReference type="ARBA" id="ARBA00023125"/>
    </source>
</evidence>
<protein>
    <recommendedName>
        <fullName evidence="8">Abasic site processing protein</fullName>
        <ecNumber evidence="8">3.4.-.-</ecNumber>
    </recommendedName>
</protein>
<evidence type="ECO:0000256" key="7">
    <source>
        <dbReference type="ARBA" id="ARBA00023239"/>
    </source>
</evidence>
<keyword evidence="2 8" id="KW-0645">Protease</keyword>
<comment type="similarity">
    <text evidence="1 8">Belongs to the SOS response-associated peptidase family.</text>
</comment>
<sequence>MCYYVDSSLTKKDIRRIYNIGTEGADYTPTAFMSGFTHEKLPVILDETPQELSAANWGLIPVWAKDEEIRRQTLNAKIETIKDKPAFRKSYESRCLVIVKGFYEWKWLDTKGREKHKHYLTLKNQEVFSLAGIYSHWTNPQTEEELTTFSVVTTQANELMAEIHNIKHRMPVVLYKATENDWLRGAEIEEFAYPNHECDLQAVDLDYRPTLFD</sequence>
<name>A0ABR8WJ90_9FLAO</name>